<keyword evidence="3" id="KW-0456">Lyase</keyword>
<keyword evidence="2" id="KW-0574">Periplasm</keyword>
<keyword evidence="1" id="KW-0732">Signal</keyword>
<dbReference type="RefSeq" id="WP_219286266.1">
    <property type="nucleotide sequence ID" value="NZ_RPHB01000001.1"/>
</dbReference>
<evidence type="ECO:0000313" key="7">
    <source>
        <dbReference type="Proteomes" id="UP000727490"/>
    </source>
</evidence>
<dbReference type="InterPro" id="IPR012480">
    <property type="entry name" value="Hepar_II_III_C"/>
</dbReference>
<feature type="domain" description="Heparinase II/III-like C-terminal" evidence="4">
    <location>
        <begin position="307"/>
        <end position="469"/>
    </location>
</feature>
<evidence type="ECO:0008006" key="8">
    <source>
        <dbReference type="Google" id="ProtNLM"/>
    </source>
</evidence>
<proteinExistence type="predicted"/>
<dbReference type="GO" id="GO:0016829">
    <property type="term" value="F:lyase activity"/>
    <property type="evidence" value="ECO:0007669"/>
    <property type="project" value="UniProtKB-KW"/>
</dbReference>
<gene>
    <name evidence="6" type="ORF">EGN73_01115</name>
</gene>
<evidence type="ECO:0000256" key="2">
    <source>
        <dbReference type="ARBA" id="ARBA00022764"/>
    </source>
</evidence>
<dbReference type="EMBL" id="RPHB01000001">
    <property type="protein sequence ID" value="MBW3466413.1"/>
    <property type="molecule type" value="Genomic_DNA"/>
</dbReference>
<dbReference type="Proteomes" id="UP000727490">
    <property type="component" value="Unassembled WGS sequence"/>
</dbReference>
<evidence type="ECO:0000259" key="5">
    <source>
        <dbReference type="Pfam" id="PF16889"/>
    </source>
</evidence>
<reference evidence="6 7" key="1">
    <citation type="journal article" date="2020" name="Syst. Appl. Microbiol.">
        <title>Arthrospiribacter ruber gen. nov., sp. nov., a novel bacterium isolated from Arthrospira cultures.</title>
        <authorList>
            <person name="Waleron M."/>
            <person name="Misztak A."/>
            <person name="Waleron M.M."/>
            <person name="Furmaniak M."/>
            <person name="Mrozik A."/>
            <person name="Waleron K."/>
        </authorList>
    </citation>
    <scope>NUCLEOTIDE SEQUENCE [LARGE SCALE GENOMIC DNA]</scope>
    <source>
        <strain evidence="6 7">DPMB0001</strain>
    </source>
</reference>
<evidence type="ECO:0000256" key="3">
    <source>
        <dbReference type="ARBA" id="ARBA00023239"/>
    </source>
</evidence>
<feature type="domain" description="Heparin-sulfate lyase N-terminal" evidence="5">
    <location>
        <begin position="142"/>
        <end position="285"/>
    </location>
</feature>
<evidence type="ECO:0000313" key="6">
    <source>
        <dbReference type="EMBL" id="MBW3466413.1"/>
    </source>
</evidence>
<dbReference type="AlphaFoldDB" id="A0A951IVM1"/>
<dbReference type="PANTHER" id="PTHR39210:SF1">
    <property type="entry name" value="HEPARIN-SULFATE LYASE"/>
    <property type="match status" value="1"/>
</dbReference>
<comment type="caution">
    <text evidence="6">The sequence shown here is derived from an EMBL/GenBank/DDBJ whole genome shotgun (WGS) entry which is preliminary data.</text>
</comment>
<protein>
    <recommendedName>
        <fullName evidence="8">Heparin-sulfate lyase N-terminal domain-containing protein</fullName>
    </recommendedName>
</protein>
<dbReference type="PANTHER" id="PTHR39210">
    <property type="entry name" value="HEPARIN-SULFATE LYASE"/>
    <property type="match status" value="1"/>
</dbReference>
<evidence type="ECO:0000256" key="1">
    <source>
        <dbReference type="ARBA" id="ARBA00022729"/>
    </source>
</evidence>
<dbReference type="Pfam" id="PF07940">
    <property type="entry name" value="Hepar_II_III_C"/>
    <property type="match status" value="1"/>
</dbReference>
<organism evidence="6 7">
    <name type="scientific">Arthrospiribacter ruber</name>
    <dbReference type="NCBI Taxonomy" id="2487934"/>
    <lineage>
        <taxon>Bacteria</taxon>
        <taxon>Pseudomonadati</taxon>
        <taxon>Bacteroidota</taxon>
        <taxon>Cytophagia</taxon>
        <taxon>Cytophagales</taxon>
        <taxon>Cyclobacteriaceae</taxon>
        <taxon>Arthrospiribacter</taxon>
    </lineage>
</organism>
<keyword evidence="7" id="KW-1185">Reference proteome</keyword>
<evidence type="ECO:0000259" key="4">
    <source>
        <dbReference type="Pfam" id="PF07940"/>
    </source>
</evidence>
<dbReference type="InterPro" id="IPR031680">
    <property type="entry name" value="Hepar_II_III_N"/>
</dbReference>
<dbReference type="Pfam" id="PF16889">
    <property type="entry name" value="Hepar_II_III_N"/>
    <property type="match status" value="1"/>
</dbReference>
<name>A0A951IVM1_9BACT</name>
<accession>A0A951IVM1</accession>
<sequence length="525" mass="60560">MPKIKTLLHTLSYLKPIQAVYQVKNRLLPKKPLKAYEMEEKQTNALSFFKVMPHGDQLKVETDGYLFHFLNLKNKFGFKVDWNDQSHGKLWNYNLQYLDYLKLESLDTSIKVKLILDLYSWLWDGRLPLEPYPASLRIMNIIRFLESHELQKEDAAAIKRYLQAEANYLSQNLEYHLLANHLLENAFALWMAAHYFDNKNWIAKAQKLLSQELEEQILPDGAHYELAPMYHQIILFRVLEAYHYTPVSFVLNQTLKTCAGNMLAWMQQMTFEDGSFPYFNDSTEKIALPAKHLKGISNELGIETAKGISLGASGYRRMEMENMVLIADVEGIQPSYQPGHAHADTFSFVLQDGGIPLIVDPGISTYNISPRRDWERSTAAHNTVCIEDQNSSEVWAGFRVGKRAKVTFEKDRPDEVIGIHDGYGKCLHQRGFQCDESGYVIRDELQGPFQKSEAHLHFHYEVDLEPVDEHRFLLNKSVLLEILGASSITLDNYEQALGYNLLKKAQKLVIRLESNVLITRIYKNP</sequence>